<feature type="domain" description="DUF402" evidence="1">
    <location>
        <begin position="27"/>
        <end position="161"/>
    </location>
</feature>
<name>A0AAE3LTX4_9BACI</name>
<dbReference type="Proteomes" id="UP001209318">
    <property type="component" value="Unassembled WGS sequence"/>
</dbReference>
<keyword evidence="3" id="KW-1185">Reference proteome</keyword>
<protein>
    <submittedName>
        <fullName evidence="2">DUF402 domain-containing protein</fullName>
    </submittedName>
</protein>
<dbReference type="Gene3D" id="2.40.380.10">
    <property type="entry name" value="FomD-like"/>
    <property type="match status" value="1"/>
</dbReference>
<evidence type="ECO:0000313" key="2">
    <source>
        <dbReference type="EMBL" id="MCU9614668.1"/>
    </source>
</evidence>
<dbReference type="SUPFAM" id="SSF159234">
    <property type="entry name" value="FomD-like"/>
    <property type="match status" value="1"/>
</dbReference>
<dbReference type="InterPro" id="IPR007295">
    <property type="entry name" value="DUF402"/>
</dbReference>
<dbReference type="Pfam" id="PF04167">
    <property type="entry name" value="DUF402"/>
    <property type="match status" value="1"/>
</dbReference>
<gene>
    <name evidence="2" type="ORF">OEV98_14080</name>
</gene>
<dbReference type="RefSeq" id="WP_263073993.1">
    <property type="nucleotide sequence ID" value="NZ_JAOUSF010000005.1"/>
</dbReference>
<accession>A0AAE3LTX4</accession>
<comment type="caution">
    <text evidence="2">The sequence shown here is derived from an EMBL/GenBank/DDBJ whole genome shotgun (WGS) entry which is preliminary data.</text>
</comment>
<dbReference type="EMBL" id="JAOUSF010000005">
    <property type="protein sequence ID" value="MCU9614668.1"/>
    <property type="molecule type" value="Genomic_DNA"/>
</dbReference>
<dbReference type="AlphaFoldDB" id="A0AAE3LTX4"/>
<organism evidence="2 3">
    <name type="scientific">Perspicuibacillus lycopersici</name>
    <dbReference type="NCBI Taxonomy" id="1325689"/>
    <lineage>
        <taxon>Bacteria</taxon>
        <taxon>Bacillati</taxon>
        <taxon>Bacillota</taxon>
        <taxon>Bacilli</taxon>
        <taxon>Bacillales</taxon>
        <taxon>Bacillaceae</taxon>
        <taxon>Perspicuibacillus</taxon>
    </lineage>
</organism>
<dbReference type="PANTHER" id="PTHR41271:SF1">
    <property type="entry name" value="DUF402 DOMAIN-CONTAINING PROTEIN"/>
    <property type="match status" value="1"/>
</dbReference>
<proteinExistence type="predicted"/>
<dbReference type="PANTHER" id="PTHR41271">
    <property type="entry name" value="DUF402 DOMAIN-CONTAINING PROTEIN"/>
    <property type="match status" value="1"/>
</dbReference>
<evidence type="ECO:0000313" key="3">
    <source>
        <dbReference type="Proteomes" id="UP001209318"/>
    </source>
</evidence>
<sequence>MLKRKYGNRSEWKRVKESRYAQTCVETETFRGYITLLQIDRVEAPLYITYETKQICIVDDGYSWLQHFPLDQKFSITTMFNGNGEVIQHYIDIITGVGTDNGIPWMEDLFLDIILLPTGEMYRKDADELEEAYSLGIIDQSLYELAQEIANRLTQLILNKNFEILNLMIEHKNILDQMIERKK</sequence>
<dbReference type="InterPro" id="IPR035930">
    <property type="entry name" value="FomD-like_sf"/>
</dbReference>
<reference evidence="2" key="1">
    <citation type="submission" date="2022-10" db="EMBL/GenBank/DDBJ databases">
        <title>Description of Fervidibacillus gen. nov. in the family Fervidibacillaceae fam. nov. with two species, Fervidibacillus albus sp. nov., and Fervidibacillus halotolerans sp. nov., isolated from tidal flat sediments.</title>
        <authorList>
            <person name="Kwon K.K."/>
            <person name="Yang S.-H."/>
        </authorList>
    </citation>
    <scope>NUCLEOTIDE SEQUENCE</scope>
    <source>
        <strain evidence="2">JCM 19140</strain>
    </source>
</reference>
<evidence type="ECO:0000259" key="1">
    <source>
        <dbReference type="Pfam" id="PF04167"/>
    </source>
</evidence>